<dbReference type="Proteomes" id="UP000197277">
    <property type="component" value="Unassembled WGS sequence"/>
</dbReference>
<keyword evidence="1" id="KW-0472">Membrane</keyword>
<name>A0A246FG01_9BACT</name>
<reference evidence="2 3" key="1">
    <citation type="submission" date="2017-06" db="EMBL/GenBank/DDBJ databases">
        <title>Hymenobacter amundsenii sp. nov. isolated from regoliths in Antarctica.</title>
        <authorList>
            <person name="Sedlacek I."/>
            <person name="Kralova S."/>
            <person name="Pantucek R."/>
            <person name="Svec P."/>
            <person name="Holochova P."/>
            <person name="Stankova E."/>
            <person name="Vrbovska V."/>
            <person name="Busse H.-J."/>
        </authorList>
    </citation>
    <scope>NUCLEOTIDE SEQUENCE [LARGE SCALE GENOMIC DNA]</scope>
    <source>
        <strain evidence="2 3">CCM 8682</strain>
    </source>
</reference>
<gene>
    <name evidence="2" type="ORF">CDA63_19360</name>
</gene>
<feature type="transmembrane region" description="Helical" evidence="1">
    <location>
        <begin position="164"/>
        <end position="182"/>
    </location>
</feature>
<dbReference type="EMBL" id="NIRR01000064">
    <property type="protein sequence ID" value="OWP61459.1"/>
    <property type="molecule type" value="Genomic_DNA"/>
</dbReference>
<keyword evidence="1" id="KW-1133">Transmembrane helix</keyword>
<comment type="caution">
    <text evidence="2">The sequence shown here is derived from an EMBL/GenBank/DDBJ whole genome shotgun (WGS) entry which is preliminary data.</text>
</comment>
<evidence type="ECO:0000313" key="2">
    <source>
        <dbReference type="EMBL" id="OWP61459.1"/>
    </source>
</evidence>
<sequence>MLGRSYLLVDGQSRLALTEVSFYENETGYYRRARPRGNLREVTLRQVLPGRLSVYEPRTSLYRRLAMGSALLAMGSPWAAATSAALPPRGPVYFAKDDGPVFALTHGNLSRAIHDSPGALTMEARARRYEVANTASSVLGMGLLVGGLVRTIGHLGGANLNGDLTLGMMGASVPLLLVPLILKNKPAKHRRQAIELYNYAQRQ</sequence>
<keyword evidence="1" id="KW-0812">Transmembrane</keyword>
<proteinExistence type="predicted"/>
<accession>A0A246FG01</accession>
<evidence type="ECO:0000313" key="3">
    <source>
        <dbReference type="Proteomes" id="UP000197277"/>
    </source>
</evidence>
<organism evidence="2 3">
    <name type="scientific">Hymenobacter amundsenii</name>
    <dbReference type="NCBI Taxonomy" id="2006685"/>
    <lineage>
        <taxon>Bacteria</taxon>
        <taxon>Pseudomonadati</taxon>
        <taxon>Bacteroidota</taxon>
        <taxon>Cytophagia</taxon>
        <taxon>Cytophagales</taxon>
        <taxon>Hymenobacteraceae</taxon>
        <taxon>Hymenobacter</taxon>
    </lineage>
</organism>
<dbReference type="AlphaFoldDB" id="A0A246FG01"/>
<feature type="transmembrane region" description="Helical" evidence="1">
    <location>
        <begin position="131"/>
        <end position="152"/>
    </location>
</feature>
<evidence type="ECO:0000256" key="1">
    <source>
        <dbReference type="SAM" id="Phobius"/>
    </source>
</evidence>
<protein>
    <submittedName>
        <fullName evidence="2">Uncharacterized protein</fullName>
    </submittedName>
</protein>
<keyword evidence="3" id="KW-1185">Reference proteome</keyword>